<dbReference type="Pfam" id="PF00106">
    <property type="entry name" value="adh_short"/>
    <property type="match status" value="1"/>
</dbReference>
<dbReference type="InterPro" id="IPR002347">
    <property type="entry name" value="SDR_fam"/>
</dbReference>
<dbReference type="GO" id="GO:0048038">
    <property type="term" value="F:quinone binding"/>
    <property type="evidence" value="ECO:0007669"/>
    <property type="project" value="TreeGrafter"/>
</dbReference>
<accession>A0A2J6WEV3</accession>
<name>A0A2J6WEV3_9BACT</name>
<dbReference type="GO" id="GO:0006633">
    <property type="term" value="P:fatty acid biosynthetic process"/>
    <property type="evidence" value="ECO:0007669"/>
    <property type="project" value="TreeGrafter"/>
</dbReference>
<dbReference type="PRINTS" id="PR00081">
    <property type="entry name" value="GDHRDH"/>
</dbReference>
<reference evidence="3 4" key="1">
    <citation type="submission" date="2018-01" db="EMBL/GenBank/DDBJ databases">
        <title>Metagenomic assembled genomes from two thermal pools in the Uzon Caldera, Kamchatka, Russia.</title>
        <authorList>
            <person name="Wilkins L."/>
            <person name="Ettinger C."/>
        </authorList>
    </citation>
    <scope>NUCLEOTIDE SEQUENCE [LARGE SCALE GENOMIC DNA]</scope>
    <source>
        <strain evidence="3">ZAV-07</strain>
    </source>
</reference>
<dbReference type="PRINTS" id="PR00080">
    <property type="entry name" value="SDRFAMILY"/>
</dbReference>
<dbReference type="SUPFAM" id="SSF51735">
    <property type="entry name" value="NAD(P)-binding Rossmann-fold domains"/>
    <property type="match status" value="1"/>
</dbReference>
<dbReference type="PANTHER" id="PTHR42760:SF133">
    <property type="entry name" value="3-OXOACYL-[ACYL-CARRIER-PROTEIN] REDUCTASE"/>
    <property type="match status" value="1"/>
</dbReference>
<evidence type="ECO:0000313" key="3">
    <source>
        <dbReference type="EMBL" id="PMP67894.1"/>
    </source>
</evidence>
<comment type="similarity">
    <text evidence="1">Belongs to the short-chain dehydrogenases/reductases (SDR) family.</text>
</comment>
<dbReference type="CDD" id="cd05233">
    <property type="entry name" value="SDR_c"/>
    <property type="match status" value="1"/>
</dbReference>
<organism evidence="3 4">
    <name type="scientific">Caldisericum exile</name>
    <dbReference type="NCBI Taxonomy" id="693075"/>
    <lineage>
        <taxon>Bacteria</taxon>
        <taxon>Pseudomonadati</taxon>
        <taxon>Caldisericota/Cryosericota group</taxon>
        <taxon>Caldisericota</taxon>
        <taxon>Caldisericia</taxon>
        <taxon>Caldisericales</taxon>
        <taxon>Caldisericaceae</taxon>
        <taxon>Caldisericum</taxon>
    </lineage>
</organism>
<dbReference type="AlphaFoldDB" id="A0A2J6WEV3"/>
<sequence>MDFIEATEEIWDKTIDVNLKGMFNMCKFVIPQILKEGKGKIVNVSSLAGRKEYTLGIPYAASKAGVVGLKQAFLAEFTSKGILINELHQDQFTLT</sequence>
<evidence type="ECO:0000256" key="2">
    <source>
        <dbReference type="ARBA" id="ARBA00023002"/>
    </source>
</evidence>
<dbReference type="GO" id="GO:0016616">
    <property type="term" value="F:oxidoreductase activity, acting on the CH-OH group of donors, NAD or NADP as acceptor"/>
    <property type="evidence" value="ECO:0007669"/>
    <property type="project" value="TreeGrafter"/>
</dbReference>
<evidence type="ECO:0000313" key="4">
    <source>
        <dbReference type="Proteomes" id="UP000237040"/>
    </source>
</evidence>
<dbReference type="EMBL" id="PNIL01000032">
    <property type="protein sequence ID" value="PMP67894.1"/>
    <property type="molecule type" value="Genomic_DNA"/>
</dbReference>
<keyword evidence="2" id="KW-0560">Oxidoreductase</keyword>
<evidence type="ECO:0000256" key="1">
    <source>
        <dbReference type="ARBA" id="ARBA00006484"/>
    </source>
</evidence>
<evidence type="ECO:0008006" key="5">
    <source>
        <dbReference type="Google" id="ProtNLM"/>
    </source>
</evidence>
<dbReference type="Gene3D" id="3.40.50.720">
    <property type="entry name" value="NAD(P)-binding Rossmann-like Domain"/>
    <property type="match status" value="1"/>
</dbReference>
<protein>
    <recommendedName>
        <fullName evidence="5">SDR family NAD(P)-dependent oxidoreductase</fullName>
    </recommendedName>
</protein>
<gene>
    <name evidence="3" type="ORF">C0189_02340</name>
</gene>
<proteinExistence type="inferred from homology"/>
<comment type="caution">
    <text evidence="3">The sequence shown here is derived from an EMBL/GenBank/DDBJ whole genome shotgun (WGS) entry which is preliminary data.</text>
</comment>
<dbReference type="InterPro" id="IPR036291">
    <property type="entry name" value="NAD(P)-bd_dom_sf"/>
</dbReference>
<dbReference type="PANTHER" id="PTHR42760">
    <property type="entry name" value="SHORT-CHAIN DEHYDROGENASES/REDUCTASES FAMILY MEMBER"/>
    <property type="match status" value="1"/>
</dbReference>
<dbReference type="Proteomes" id="UP000237040">
    <property type="component" value="Unassembled WGS sequence"/>
</dbReference>